<organism evidence="2 3">
    <name type="scientific">Chloracidobacterium sp. N</name>
    <dbReference type="NCBI Taxonomy" id="2821540"/>
    <lineage>
        <taxon>Bacteria</taxon>
        <taxon>Pseudomonadati</taxon>
        <taxon>Acidobacteriota</taxon>
        <taxon>Terriglobia</taxon>
        <taxon>Terriglobales</taxon>
        <taxon>Acidobacteriaceae</taxon>
        <taxon>Chloracidobacterium</taxon>
        <taxon>Chloracidobacterium aggregatum</taxon>
    </lineage>
</organism>
<evidence type="ECO:0000256" key="1">
    <source>
        <dbReference type="SAM" id="Phobius"/>
    </source>
</evidence>
<evidence type="ECO:0000313" key="2">
    <source>
        <dbReference type="EMBL" id="QUV94575.1"/>
    </source>
</evidence>
<keyword evidence="1" id="KW-1133">Transmembrane helix</keyword>
<feature type="transmembrane region" description="Helical" evidence="1">
    <location>
        <begin position="125"/>
        <end position="145"/>
    </location>
</feature>
<dbReference type="EMBL" id="CP072642">
    <property type="protein sequence ID" value="QUV94575.1"/>
    <property type="molecule type" value="Genomic_DNA"/>
</dbReference>
<proteinExistence type="predicted"/>
<gene>
    <name evidence="2" type="ORF">J8C05_03775</name>
</gene>
<keyword evidence="3" id="KW-1185">Reference proteome</keyword>
<dbReference type="RefSeq" id="WP_211422857.1">
    <property type="nucleotide sequence ID" value="NZ_CP072642.1"/>
</dbReference>
<keyword evidence="1" id="KW-0472">Membrane</keyword>
<keyword evidence="1" id="KW-0812">Transmembrane</keyword>
<accession>A0ABX8B4C3</accession>
<feature type="transmembrane region" description="Helical" evidence="1">
    <location>
        <begin position="70"/>
        <end position="94"/>
    </location>
</feature>
<name>A0ABX8B4C3_9BACT</name>
<protein>
    <submittedName>
        <fullName evidence="2">Uncharacterized protein</fullName>
    </submittedName>
</protein>
<sequence length="159" mass="17589">MFLKVFSFVKMPLVVIFLVAMGRFITGISGIPYAPRGNAMFSIVNTMLLSSLYFGALSSPVGRFSWTETVLIGLIIAEFAEILIWIMTFVSLIGNLQNSYFLHWDSLNIKEGTEIGYRALIPRTVALFTAPIPCIFLACLGRFVFSRLIPLPAQASGGR</sequence>
<feature type="transmembrane region" description="Helical" evidence="1">
    <location>
        <begin position="39"/>
        <end position="58"/>
    </location>
</feature>
<reference evidence="2 3" key="1">
    <citation type="submission" date="2021-03" db="EMBL/GenBank/DDBJ databases">
        <title>Genomic and phenotypic characterization of Chloracidobacterium isolates provides evidence for multiple species.</title>
        <authorList>
            <person name="Saini M.K."/>
            <person name="Costas A.M.G."/>
            <person name="Tank M."/>
            <person name="Bryant D.A."/>
        </authorList>
    </citation>
    <scope>NUCLEOTIDE SEQUENCE [LARGE SCALE GENOMIC DNA]</scope>
    <source>
        <strain evidence="2 3">N</strain>
    </source>
</reference>
<evidence type="ECO:0000313" key="3">
    <source>
        <dbReference type="Proteomes" id="UP000677668"/>
    </source>
</evidence>
<feature type="transmembrane region" description="Helical" evidence="1">
    <location>
        <begin position="12"/>
        <end position="33"/>
    </location>
</feature>
<dbReference type="Proteomes" id="UP000677668">
    <property type="component" value="Chromosome 1"/>
</dbReference>